<dbReference type="GO" id="GO:0016787">
    <property type="term" value="F:hydrolase activity"/>
    <property type="evidence" value="ECO:0007669"/>
    <property type="project" value="UniProtKB-KW"/>
</dbReference>
<evidence type="ECO:0000313" key="3">
    <source>
        <dbReference type="Proteomes" id="UP001375743"/>
    </source>
</evidence>
<dbReference type="InterPro" id="IPR042047">
    <property type="entry name" value="SleB_dom1"/>
</dbReference>
<keyword evidence="3" id="KW-1185">Reference proteome</keyword>
<evidence type="ECO:0000313" key="2">
    <source>
        <dbReference type="EMBL" id="MEK0082869.1"/>
    </source>
</evidence>
<dbReference type="Proteomes" id="UP001375743">
    <property type="component" value="Unassembled WGS sequence"/>
</dbReference>
<accession>A0ABU8XP50</accession>
<dbReference type="Pfam" id="PF07486">
    <property type="entry name" value="Hydrolase_2"/>
    <property type="match status" value="1"/>
</dbReference>
<organism evidence="2 3">
    <name type="scientific">Benzoatithermus flavus</name>
    <dbReference type="NCBI Taxonomy" id="3108223"/>
    <lineage>
        <taxon>Bacteria</taxon>
        <taxon>Pseudomonadati</taxon>
        <taxon>Pseudomonadota</taxon>
        <taxon>Alphaproteobacteria</taxon>
        <taxon>Geminicoccales</taxon>
        <taxon>Geminicoccaceae</taxon>
        <taxon>Benzoatithermus</taxon>
    </lineage>
</organism>
<evidence type="ECO:0000259" key="1">
    <source>
        <dbReference type="Pfam" id="PF07486"/>
    </source>
</evidence>
<sequence>MLTPWDIDVMARTLYGEARGEPDEGKVAVAHVIRTRWLKGPLRTALAAVCLKPRQFSCWDDGNRAAMAVVDLESPQFLRCMAIAWGVIAGIIPDNTGGADHYLNPKALERLPAWYDPKKVTARHGAHEFLRLA</sequence>
<reference evidence="2 3" key="1">
    <citation type="submission" date="2024-01" db="EMBL/GenBank/DDBJ databases">
        <title>Multi-omics insights into the function and evolution of sodium benzoate biodegradation pathways in Benzoatithermus flavus gen. nov., sp. nov. from hot spring.</title>
        <authorList>
            <person name="Hu C.-J."/>
            <person name="Li W.-J."/>
        </authorList>
    </citation>
    <scope>NUCLEOTIDE SEQUENCE [LARGE SCALE GENOMIC DNA]</scope>
    <source>
        <strain evidence="2 3">SYSU G07066</strain>
    </source>
</reference>
<dbReference type="Gene3D" id="1.10.10.2520">
    <property type="entry name" value="Cell wall hydrolase SleB, domain 1"/>
    <property type="match status" value="1"/>
</dbReference>
<dbReference type="EMBL" id="JBBLZC010000005">
    <property type="protein sequence ID" value="MEK0082869.1"/>
    <property type="molecule type" value="Genomic_DNA"/>
</dbReference>
<keyword evidence="2" id="KW-0378">Hydrolase</keyword>
<gene>
    <name evidence="2" type="ORF">U1T56_06885</name>
</gene>
<protein>
    <submittedName>
        <fullName evidence="2">Cell wall hydrolase</fullName>
    </submittedName>
</protein>
<feature type="domain" description="Cell wall hydrolase SleB" evidence="1">
    <location>
        <begin position="20"/>
        <end position="129"/>
    </location>
</feature>
<name>A0ABU8XP50_9PROT</name>
<dbReference type="RefSeq" id="WP_418158719.1">
    <property type="nucleotide sequence ID" value="NZ_JBBLZC010000005.1"/>
</dbReference>
<dbReference type="InterPro" id="IPR011105">
    <property type="entry name" value="Cell_wall_hydrolase_SleB"/>
</dbReference>
<proteinExistence type="predicted"/>
<comment type="caution">
    <text evidence="2">The sequence shown here is derived from an EMBL/GenBank/DDBJ whole genome shotgun (WGS) entry which is preliminary data.</text>
</comment>